<dbReference type="EMBL" id="JARJLG010000012">
    <property type="protein sequence ID" value="KAJ7776641.1"/>
    <property type="molecule type" value="Genomic_DNA"/>
</dbReference>
<gene>
    <name evidence="1" type="ORF">DFH07DRAFT_951775</name>
</gene>
<keyword evidence="2" id="KW-1185">Reference proteome</keyword>
<sequence length="212" mass="23228">MFCIFLPCVQVTQTGHCSGRLSFQGTILTTAPCSSFFRHGRHVAPENNTLTPEDEMKVLLAQVAALSRASLEVTRACINITESFPHVVRAQVDAAVQAILPTDPPFVLGVAPTPDELDALFLPGHGNNQVWHVVCVGRHPGFEEADAEVLLIPGQTRRRKVGRQEALAYYRHKWGLSKVLKIMEVESDEPAAVLSPIASRILDKYAPAPRSN</sequence>
<dbReference type="Proteomes" id="UP001215280">
    <property type="component" value="Unassembled WGS sequence"/>
</dbReference>
<organism evidence="1 2">
    <name type="scientific">Mycena maculata</name>
    <dbReference type="NCBI Taxonomy" id="230809"/>
    <lineage>
        <taxon>Eukaryota</taxon>
        <taxon>Fungi</taxon>
        <taxon>Dikarya</taxon>
        <taxon>Basidiomycota</taxon>
        <taxon>Agaricomycotina</taxon>
        <taxon>Agaricomycetes</taxon>
        <taxon>Agaricomycetidae</taxon>
        <taxon>Agaricales</taxon>
        <taxon>Marasmiineae</taxon>
        <taxon>Mycenaceae</taxon>
        <taxon>Mycena</taxon>
    </lineage>
</organism>
<evidence type="ECO:0000313" key="2">
    <source>
        <dbReference type="Proteomes" id="UP001215280"/>
    </source>
</evidence>
<reference evidence="1" key="1">
    <citation type="submission" date="2023-03" db="EMBL/GenBank/DDBJ databases">
        <title>Massive genome expansion in bonnet fungi (Mycena s.s.) driven by repeated elements and novel gene families across ecological guilds.</title>
        <authorList>
            <consortium name="Lawrence Berkeley National Laboratory"/>
            <person name="Harder C.B."/>
            <person name="Miyauchi S."/>
            <person name="Viragh M."/>
            <person name="Kuo A."/>
            <person name="Thoen E."/>
            <person name="Andreopoulos B."/>
            <person name="Lu D."/>
            <person name="Skrede I."/>
            <person name="Drula E."/>
            <person name="Henrissat B."/>
            <person name="Morin E."/>
            <person name="Kohler A."/>
            <person name="Barry K."/>
            <person name="LaButti K."/>
            <person name="Morin E."/>
            <person name="Salamov A."/>
            <person name="Lipzen A."/>
            <person name="Mereny Z."/>
            <person name="Hegedus B."/>
            <person name="Baldrian P."/>
            <person name="Stursova M."/>
            <person name="Weitz H."/>
            <person name="Taylor A."/>
            <person name="Grigoriev I.V."/>
            <person name="Nagy L.G."/>
            <person name="Martin F."/>
            <person name="Kauserud H."/>
        </authorList>
    </citation>
    <scope>NUCLEOTIDE SEQUENCE</scope>
    <source>
        <strain evidence="1">CBHHK188m</strain>
    </source>
</reference>
<protein>
    <submittedName>
        <fullName evidence="1">Uncharacterized protein</fullName>
    </submittedName>
</protein>
<accession>A0AAD7NVI1</accession>
<evidence type="ECO:0000313" key="1">
    <source>
        <dbReference type="EMBL" id="KAJ7776641.1"/>
    </source>
</evidence>
<comment type="caution">
    <text evidence="1">The sequence shown here is derived from an EMBL/GenBank/DDBJ whole genome shotgun (WGS) entry which is preliminary data.</text>
</comment>
<dbReference type="AlphaFoldDB" id="A0AAD7NVI1"/>
<proteinExistence type="predicted"/>
<name>A0AAD7NVI1_9AGAR</name>